<dbReference type="STRING" id="1280847.SAMN04488036_108139"/>
<dbReference type="EMBL" id="FOSZ01000008">
    <property type="protein sequence ID" value="SFL28820.1"/>
    <property type="molecule type" value="Genomic_DNA"/>
</dbReference>
<dbReference type="Gene3D" id="3.30.300.20">
    <property type="match status" value="1"/>
</dbReference>
<evidence type="ECO:0000313" key="1">
    <source>
        <dbReference type="EMBL" id="SFL28820.1"/>
    </source>
</evidence>
<dbReference type="PANTHER" id="PTHR35368:SF1">
    <property type="entry name" value="HYDROPEROXIDE REDUCTASE"/>
    <property type="match status" value="1"/>
</dbReference>
<sequence>MAIRQKSVVKVKMSGFASSHSHCVVHTRDLSLTIDEPVERGGTNLGFSPTETAYAALVGCTNTIGHKCAAKLGVDIGNLEFEMEIDFDRRGVLLQEEIEVPFKAIRLDVTASGAASIEELAQVAAETEKYCAVSKMYKNAGTDVEVSWTKK</sequence>
<dbReference type="InterPro" id="IPR052924">
    <property type="entry name" value="OsmC/Ohr_hydroprdx_reductase"/>
</dbReference>
<dbReference type="InterPro" id="IPR015946">
    <property type="entry name" value="KH_dom-like_a/b"/>
</dbReference>
<accession>A0A1I4GH20</accession>
<gene>
    <name evidence="1" type="ORF">SAMN04488036_108139</name>
</gene>
<keyword evidence="2" id="KW-1185">Reference proteome</keyword>
<dbReference type="PANTHER" id="PTHR35368">
    <property type="entry name" value="HYDROPEROXIDE REDUCTASE"/>
    <property type="match status" value="1"/>
</dbReference>
<evidence type="ECO:0000313" key="2">
    <source>
        <dbReference type="Proteomes" id="UP000198851"/>
    </source>
</evidence>
<dbReference type="OrthoDB" id="1433018at2"/>
<organism evidence="1 2">
    <name type="scientific">Shimia haliotis</name>
    <dbReference type="NCBI Taxonomy" id="1280847"/>
    <lineage>
        <taxon>Bacteria</taxon>
        <taxon>Pseudomonadati</taxon>
        <taxon>Pseudomonadota</taxon>
        <taxon>Alphaproteobacteria</taxon>
        <taxon>Rhodobacterales</taxon>
        <taxon>Roseobacteraceae</taxon>
    </lineage>
</organism>
<name>A0A1I4GH20_9RHOB</name>
<dbReference type="InterPro" id="IPR036102">
    <property type="entry name" value="OsmC/Ohrsf"/>
</dbReference>
<dbReference type="Pfam" id="PF02566">
    <property type="entry name" value="OsmC"/>
    <property type="match status" value="1"/>
</dbReference>
<dbReference type="InterPro" id="IPR003718">
    <property type="entry name" value="OsmC/Ohr_fam"/>
</dbReference>
<dbReference type="RefSeq" id="WP_093325420.1">
    <property type="nucleotide sequence ID" value="NZ_FOSZ01000008.1"/>
</dbReference>
<dbReference type="SUPFAM" id="SSF82784">
    <property type="entry name" value="OsmC-like"/>
    <property type="match status" value="1"/>
</dbReference>
<proteinExistence type="predicted"/>
<dbReference type="Proteomes" id="UP000198851">
    <property type="component" value="Unassembled WGS sequence"/>
</dbReference>
<protein>
    <submittedName>
        <fullName evidence="1">Uncharacterized OsmC-related protein</fullName>
    </submittedName>
</protein>
<dbReference type="AlphaFoldDB" id="A0A1I4GH20"/>
<reference evidence="2" key="1">
    <citation type="submission" date="2016-10" db="EMBL/GenBank/DDBJ databases">
        <authorList>
            <person name="Varghese N."/>
            <person name="Submissions S."/>
        </authorList>
    </citation>
    <scope>NUCLEOTIDE SEQUENCE [LARGE SCALE GENOMIC DNA]</scope>
    <source>
        <strain evidence="2">DSM 28453</strain>
    </source>
</reference>